<dbReference type="GO" id="GO:0003729">
    <property type="term" value="F:mRNA binding"/>
    <property type="evidence" value="ECO:0007669"/>
    <property type="project" value="UniProtKB-ARBA"/>
</dbReference>
<keyword evidence="3" id="KW-0677">Repeat</keyword>
<dbReference type="FunFam" id="1.25.10.10:FF:000004">
    <property type="entry name" value="Pumilio homolog 1 isoform 2"/>
    <property type="match status" value="1"/>
</dbReference>
<feature type="repeat" description="Pumilio" evidence="7">
    <location>
        <begin position="677"/>
        <end position="712"/>
    </location>
</feature>
<dbReference type="Proteomes" id="UP001172457">
    <property type="component" value="Chromosome 4"/>
</dbReference>
<dbReference type="PANTHER" id="PTHR12537">
    <property type="entry name" value="RNA BINDING PROTEIN PUMILIO-RELATED"/>
    <property type="match status" value="1"/>
</dbReference>
<dbReference type="Pfam" id="PF07990">
    <property type="entry name" value="NABP"/>
    <property type="match status" value="1"/>
</dbReference>
<evidence type="ECO:0000256" key="2">
    <source>
        <dbReference type="ARBA" id="ARBA00022490"/>
    </source>
</evidence>
<gene>
    <name evidence="10" type="ORF">OSB04_014686</name>
</gene>
<dbReference type="CDD" id="cd07920">
    <property type="entry name" value="Pumilio"/>
    <property type="match status" value="1"/>
</dbReference>
<dbReference type="PROSITE" id="PS50302">
    <property type="entry name" value="PUM"/>
    <property type="match status" value="7"/>
</dbReference>
<sequence>MATESPIRIIEASGKWLAKPSTNMGIEDLGLVLNGQRFQERKSNVAPNRSGSAPPSIEGSFAAIENLIFRQNFAADASLASRNNASDTCESEEQLRADPAYFAYYWAHVNLNPRLPPPLVSGENRNLFRNVRSSGSNRRLTSFDDSFSSSFHLDHSNLSTHKEESDDDRSPKQENLPQVHSPAYNQSSPFKHEPNEEADNHDDSNPTTANVSSSSSIDVRRANMPIKPAVNKTDGHSEEDVSISGVADSDVSGLRNGVVSLNISNIPKLENERHQREWQQEQVFRQPRNPFHAQVARPQIGMNSFLQNPTNFSSEVQPILHSSGFTPLPPYATDPAYMSPANHPVYPNMMPTGYFPQQYTIGGYAFNPQPLSPYVTGYLSNSPVPSFSGQSQTSGLNLQHFNNFYGHLGLPIQPSFPEEPKPPSFGGVGHVNLNSRRVHNPSPYFFGNPTNMDFSQYPTSPFASPVIPGSPIGGASVSYTGRRNEGVYGGWKIHTGNRVIDDPKTYSFLEELKSGKGRRFELIDISGHIVEFRQVLSRLITPSYSFCPKIIKGIGSGFGKNREKMKNKEHLGFPSSGRVDQHGSRFIQQKLEVCSNEEKESVFKEVLPHAPRLMVDVFGNYVIQKFFEYGSAEQKRELGNQLEGQILPLSLQMYGCRVIQKALDAIELEQKTKLVRELDGHVLQCVRDQNGNHVIQKCIESIPTDKIKFVIASFRGQVAALSKHPYGCRVIQRVLEHSTDELHSQFIVDEILDSVYDLAQDQYGNYVTQYVLEGGKPEERSQIVHKLAGHIVQLSQHKFASNVIEKCLEYSDSSAREIMVEEIIGYADGSDNLLVMVKDQFANYVVQKVLQTCSGHQREVLLGRIKIHLNSLKKYTYGKHIVARFEQLYGEGTNHFLFAVSKFDDYGVHTIS</sequence>
<evidence type="ECO:0000256" key="8">
    <source>
        <dbReference type="SAM" id="MobiDB-lite"/>
    </source>
</evidence>
<evidence type="ECO:0000313" key="10">
    <source>
        <dbReference type="EMBL" id="KAJ9550641.1"/>
    </source>
</evidence>
<comment type="caution">
    <text evidence="10">The sequence shown here is derived from an EMBL/GenBank/DDBJ whole genome shotgun (WGS) entry which is preliminary data.</text>
</comment>
<dbReference type="SUPFAM" id="SSF48371">
    <property type="entry name" value="ARM repeat"/>
    <property type="match status" value="1"/>
</dbReference>
<feature type="repeat" description="Pumilio" evidence="7">
    <location>
        <begin position="713"/>
        <end position="749"/>
    </location>
</feature>
<dbReference type="InterPro" id="IPR016024">
    <property type="entry name" value="ARM-type_fold"/>
</dbReference>
<dbReference type="PROSITE" id="PS50303">
    <property type="entry name" value="PUM_HD"/>
    <property type="match status" value="1"/>
</dbReference>
<evidence type="ECO:0000313" key="11">
    <source>
        <dbReference type="Proteomes" id="UP001172457"/>
    </source>
</evidence>
<feature type="repeat" description="Pumilio" evidence="7">
    <location>
        <begin position="786"/>
        <end position="821"/>
    </location>
</feature>
<dbReference type="Pfam" id="PF00806">
    <property type="entry name" value="PUF"/>
    <property type="match status" value="8"/>
</dbReference>
<proteinExistence type="predicted"/>
<dbReference type="InterPro" id="IPR033133">
    <property type="entry name" value="PUM-HD"/>
</dbReference>
<feature type="repeat" description="Pumilio" evidence="7">
    <location>
        <begin position="605"/>
        <end position="640"/>
    </location>
</feature>
<feature type="domain" description="PUM-HD" evidence="9">
    <location>
        <begin position="546"/>
        <end position="889"/>
    </location>
</feature>
<feature type="region of interest" description="Disordered" evidence="8">
    <location>
        <begin position="154"/>
        <end position="240"/>
    </location>
</feature>
<evidence type="ECO:0000256" key="4">
    <source>
        <dbReference type="ARBA" id="ARBA00022845"/>
    </source>
</evidence>
<dbReference type="InterPro" id="IPR033712">
    <property type="entry name" value="Pumilio_RNA-bd"/>
</dbReference>
<dbReference type="GO" id="GO:0005737">
    <property type="term" value="C:cytoplasm"/>
    <property type="evidence" value="ECO:0007669"/>
    <property type="project" value="UniProtKB-SubCell"/>
</dbReference>
<dbReference type="Gene3D" id="1.25.10.10">
    <property type="entry name" value="Leucine-rich Repeat Variant"/>
    <property type="match status" value="1"/>
</dbReference>
<evidence type="ECO:0000256" key="6">
    <source>
        <dbReference type="ARBA" id="ARBA00055193"/>
    </source>
</evidence>
<feature type="compositionally biased region" description="Polar residues" evidence="8">
    <location>
        <begin position="173"/>
        <end position="189"/>
    </location>
</feature>
<evidence type="ECO:0000256" key="7">
    <source>
        <dbReference type="PROSITE-ProRule" id="PRU00317"/>
    </source>
</evidence>
<comment type="subcellular location">
    <subcellularLocation>
        <location evidence="1">Cytoplasm</location>
    </subcellularLocation>
</comment>
<name>A0AA38WJE2_9ASTR</name>
<feature type="compositionally biased region" description="Polar residues" evidence="8">
    <location>
        <begin position="205"/>
        <end position="217"/>
    </location>
</feature>
<comment type="function">
    <text evidence="6">Sequence-specific RNA-binding protein that regulates translation and mRNA stability by binding the 3'-UTR of target mRNAs. Binds the APUM-binding elements (APBEs) in the 3'-UTR mRNA sequence of CLV1, PNH, WUS and FAS2.</text>
</comment>
<organism evidence="10 11">
    <name type="scientific">Centaurea solstitialis</name>
    <name type="common">yellow star-thistle</name>
    <dbReference type="NCBI Taxonomy" id="347529"/>
    <lineage>
        <taxon>Eukaryota</taxon>
        <taxon>Viridiplantae</taxon>
        <taxon>Streptophyta</taxon>
        <taxon>Embryophyta</taxon>
        <taxon>Tracheophyta</taxon>
        <taxon>Spermatophyta</taxon>
        <taxon>Magnoliopsida</taxon>
        <taxon>eudicotyledons</taxon>
        <taxon>Gunneridae</taxon>
        <taxon>Pentapetalae</taxon>
        <taxon>asterids</taxon>
        <taxon>campanulids</taxon>
        <taxon>Asterales</taxon>
        <taxon>Asteraceae</taxon>
        <taxon>Carduoideae</taxon>
        <taxon>Cardueae</taxon>
        <taxon>Centaureinae</taxon>
        <taxon>Centaurea</taxon>
    </lineage>
</organism>
<dbReference type="GO" id="GO:0006417">
    <property type="term" value="P:regulation of translation"/>
    <property type="evidence" value="ECO:0007669"/>
    <property type="project" value="UniProtKB-KW"/>
</dbReference>
<feature type="repeat" description="Pumilio" evidence="7">
    <location>
        <begin position="750"/>
        <end position="785"/>
    </location>
</feature>
<protein>
    <recommendedName>
        <fullName evidence="9">PUM-HD domain-containing protein</fullName>
    </recommendedName>
</protein>
<evidence type="ECO:0000259" key="9">
    <source>
        <dbReference type="PROSITE" id="PS50303"/>
    </source>
</evidence>
<dbReference type="EMBL" id="JARYMX010000004">
    <property type="protein sequence ID" value="KAJ9550641.1"/>
    <property type="molecule type" value="Genomic_DNA"/>
</dbReference>
<keyword evidence="4" id="KW-0810">Translation regulation</keyword>
<keyword evidence="11" id="KW-1185">Reference proteome</keyword>
<dbReference type="InterPro" id="IPR012940">
    <property type="entry name" value="NABP"/>
</dbReference>
<dbReference type="InterPro" id="IPR001313">
    <property type="entry name" value="Pumilio_RNA-bd_rpt"/>
</dbReference>
<feature type="repeat" description="Pumilio" evidence="7">
    <location>
        <begin position="822"/>
        <end position="863"/>
    </location>
</feature>
<feature type="compositionally biased region" description="Basic and acidic residues" evidence="8">
    <location>
        <begin position="154"/>
        <end position="172"/>
    </location>
</feature>
<keyword evidence="5" id="KW-0694">RNA-binding</keyword>
<accession>A0AA38WJE2</accession>
<dbReference type="InterPro" id="IPR011989">
    <property type="entry name" value="ARM-like"/>
</dbReference>
<feature type="repeat" description="Pumilio" evidence="7">
    <location>
        <begin position="641"/>
        <end position="676"/>
    </location>
</feature>
<reference evidence="10" key="1">
    <citation type="submission" date="2023-03" db="EMBL/GenBank/DDBJ databases">
        <title>Chromosome-scale reference genome and RAD-based genetic map of yellow starthistle (Centaurea solstitialis) reveal putative structural variation and QTLs associated with invader traits.</title>
        <authorList>
            <person name="Reatini B."/>
            <person name="Cang F.A."/>
            <person name="Jiang Q."/>
            <person name="Mckibben M.T.W."/>
            <person name="Barker M.S."/>
            <person name="Rieseberg L.H."/>
            <person name="Dlugosch K.M."/>
        </authorList>
    </citation>
    <scope>NUCLEOTIDE SEQUENCE</scope>
    <source>
        <strain evidence="10">CAN-66</strain>
        <tissue evidence="10">Leaf</tissue>
    </source>
</reference>
<evidence type="ECO:0000256" key="1">
    <source>
        <dbReference type="ARBA" id="ARBA00004496"/>
    </source>
</evidence>
<keyword evidence="2" id="KW-0963">Cytoplasm</keyword>
<evidence type="ECO:0000256" key="3">
    <source>
        <dbReference type="ARBA" id="ARBA00022737"/>
    </source>
</evidence>
<evidence type="ECO:0000256" key="5">
    <source>
        <dbReference type="ARBA" id="ARBA00022884"/>
    </source>
</evidence>
<dbReference type="PANTHER" id="PTHR12537:SF119">
    <property type="entry name" value="PUMILIO HOMOLOG 6, CHLOROPLASTIC"/>
    <property type="match status" value="1"/>
</dbReference>
<dbReference type="AlphaFoldDB" id="A0AA38WJE2"/>
<dbReference type="SMART" id="SM00025">
    <property type="entry name" value="Pumilio"/>
    <property type="match status" value="8"/>
</dbReference>